<comment type="caution">
    <text evidence="2">The sequence shown here is derived from an EMBL/GenBank/DDBJ whole genome shotgun (WGS) entry which is preliminary data.</text>
</comment>
<proteinExistence type="predicted"/>
<protein>
    <submittedName>
        <fullName evidence="2">Uncharacterized protein</fullName>
    </submittedName>
</protein>
<name>A0AAV2SNH7_MEGNR</name>
<gene>
    <name evidence="2" type="ORF">MNOR_LOCUS38339</name>
</gene>
<feature type="compositionally biased region" description="Basic and acidic residues" evidence="1">
    <location>
        <begin position="69"/>
        <end position="81"/>
    </location>
</feature>
<reference evidence="2 3" key="1">
    <citation type="submission" date="2024-05" db="EMBL/GenBank/DDBJ databases">
        <authorList>
            <person name="Wallberg A."/>
        </authorList>
    </citation>
    <scope>NUCLEOTIDE SEQUENCE [LARGE SCALE GENOMIC DNA]</scope>
</reference>
<evidence type="ECO:0000313" key="2">
    <source>
        <dbReference type="EMBL" id="CAL4210629.1"/>
    </source>
</evidence>
<evidence type="ECO:0000256" key="1">
    <source>
        <dbReference type="SAM" id="MobiDB-lite"/>
    </source>
</evidence>
<feature type="compositionally biased region" description="Polar residues" evidence="1">
    <location>
        <begin position="56"/>
        <end position="66"/>
    </location>
</feature>
<dbReference type="EMBL" id="CAXKWB010085964">
    <property type="protein sequence ID" value="CAL4210629.1"/>
    <property type="molecule type" value="Genomic_DNA"/>
</dbReference>
<keyword evidence="3" id="KW-1185">Reference proteome</keyword>
<dbReference type="Proteomes" id="UP001497623">
    <property type="component" value="Unassembled WGS sequence"/>
</dbReference>
<organism evidence="2 3">
    <name type="scientific">Meganyctiphanes norvegica</name>
    <name type="common">Northern krill</name>
    <name type="synonym">Thysanopoda norvegica</name>
    <dbReference type="NCBI Taxonomy" id="48144"/>
    <lineage>
        <taxon>Eukaryota</taxon>
        <taxon>Metazoa</taxon>
        <taxon>Ecdysozoa</taxon>
        <taxon>Arthropoda</taxon>
        <taxon>Crustacea</taxon>
        <taxon>Multicrustacea</taxon>
        <taxon>Malacostraca</taxon>
        <taxon>Eumalacostraca</taxon>
        <taxon>Eucarida</taxon>
        <taxon>Euphausiacea</taxon>
        <taxon>Euphausiidae</taxon>
        <taxon>Meganyctiphanes</taxon>
    </lineage>
</organism>
<feature type="compositionally biased region" description="Basic residues" evidence="1">
    <location>
        <begin position="82"/>
        <end position="92"/>
    </location>
</feature>
<dbReference type="AlphaFoldDB" id="A0AAV2SNH7"/>
<feature type="region of interest" description="Disordered" evidence="1">
    <location>
        <begin position="47"/>
        <end position="108"/>
    </location>
</feature>
<feature type="compositionally biased region" description="Polar residues" evidence="1">
    <location>
        <begin position="93"/>
        <end position="108"/>
    </location>
</feature>
<accession>A0AAV2SNH7</accession>
<sequence>MLPFFETYNDCPIVIDATGIILDTMLKKMKMSRSAFAALAYTMHSGGKRSKRTYSNKRINPSNTAISRRRPEVGRGKEPVKKGRPIKRKRPHQLSTSVLNNQANPKKH</sequence>
<evidence type="ECO:0000313" key="3">
    <source>
        <dbReference type="Proteomes" id="UP001497623"/>
    </source>
</evidence>